<dbReference type="AlphaFoldDB" id="A0A518GDX8"/>
<reference evidence="1 2" key="1">
    <citation type="submission" date="2019-02" db="EMBL/GenBank/DDBJ databases">
        <title>Deep-cultivation of Planctomycetes and their phenomic and genomic characterization uncovers novel biology.</title>
        <authorList>
            <person name="Wiegand S."/>
            <person name="Jogler M."/>
            <person name="Boedeker C."/>
            <person name="Pinto D."/>
            <person name="Vollmers J."/>
            <person name="Rivas-Marin E."/>
            <person name="Kohn T."/>
            <person name="Peeters S.H."/>
            <person name="Heuer A."/>
            <person name="Rast P."/>
            <person name="Oberbeckmann S."/>
            <person name="Bunk B."/>
            <person name="Jeske O."/>
            <person name="Meyerdierks A."/>
            <person name="Storesund J.E."/>
            <person name="Kallscheuer N."/>
            <person name="Luecker S."/>
            <person name="Lage O.M."/>
            <person name="Pohl T."/>
            <person name="Merkel B.J."/>
            <person name="Hornburger P."/>
            <person name="Mueller R.-W."/>
            <person name="Bruemmer F."/>
            <person name="Labrenz M."/>
            <person name="Spormann A.M."/>
            <person name="Op den Camp H."/>
            <person name="Overmann J."/>
            <person name="Amann R."/>
            <person name="Jetten M.S.M."/>
            <person name="Mascher T."/>
            <person name="Medema M.H."/>
            <person name="Devos D.P."/>
            <person name="Kaster A.-K."/>
            <person name="Ovreas L."/>
            <person name="Rohde M."/>
            <person name="Galperin M.Y."/>
            <person name="Jogler C."/>
        </authorList>
    </citation>
    <scope>NUCLEOTIDE SEQUENCE [LARGE SCALE GENOMIC DNA]</scope>
    <source>
        <strain evidence="1 2">Q31a</strain>
    </source>
</reference>
<protein>
    <submittedName>
        <fullName evidence="1">Uncharacterized protein</fullName>
    </submittedName>
</protein>
<evidence type="ECO:0000313" key="2">
    <source>
        <dbReference type="Proteomes" id="UP000318017"/>
    </source>
</evidence>
<organism evidence="1 2">
    <name type="scientific">Aureliella helgolandensis</name>
    <dbReference type="NCBI Taxonomy" id="2527968"/>
    <lineage>
        <taxon>Bacteria</taxon>
        <taxon>Pseudomonadati</taxon>
        <taxon>Planctomycetota</taxon>
        <taxon>Planctomycetia</taxon>
        <taxon>Pirellulales</taxon>
        <taxon>Pirellulaceae</taxon>
        <taxon>Aureliella</taxon>
    </lineage>
</organism>
<evidence type="ECO:0000313" key="1">
    <source>
        <dbReference type="EMBL" id="QDV26804.1"/>
    </source>
</evidence>
<gene>
    <name evidence="1" type="ORF">Q31a_51830</name>
</gene>
<dbReference type="KEGG" id="ahel:Q31a_51830"/>
<dbReference type="RefSeq" id="WP_145083225.1">
    <property type="nucleotide sequence ID" value="NZ_CP036298.1"/>
</dbReference>
<accession>A0A518GDX8</accession>
<name>A0A518GDX8_9BACT</name>
<proteinExistence type="predicted"/>
<dbReference type="Proteomes" id="UP000318017">
    <property type="component" value="Chromosome"/>
</dbReference>
<sequence length="83" mass="9050">MNFTNEQHDQLFARLASSSPGASRERVVLEALQAGVSVVLITEMLDRLEACSQTAAAKDVRAPHVAKSSTRWGLSAFIGKVHW</sequence>
<dbReference type="EMBL" id="CP036298">
    <property type="protein sequence ID" value="QDV26804.1"/>
    <property type="molecule type" value="Genomic_DNA"/>
</dbReference>
<keyword evidence="2" id="KW-1185">Reference proteome</keyword>